<sequence length="215" mass="23791">MKKILLALTILVAIPTAAAAQDQDTHTVNPGETLWNISQQYGVDYNELLEANPSIENANMIYANQVIQLPGQSGQAAQPTVQQQAQSESEFEQEVIRLTNEERTQRGLAPLESYSELSDVARLKSADMRDAGYFSHNSPNYGSPFDMMSSQGIDYRGAGENIAAGQRTPQQVVDGWMNSQGHRENILRADFTHIGVGHVEGGSYGHYWTQMFVTR</sequence>
<evidence type="ECO:0000256" key="1">
    <source>
        <dbReference type="SAM" id="SignalP"/>
    </source>
</evidence>
<dbReference type="PANTHER" id="PTHR31157">
    <property type="entry name" value="SCP DOMAIN-CONTAINING PROTEIN"/>
    <property type="match status" value="1"/>
</dbReference>
<accession>A0ABW0YRN2</accession>
<keyword evidence="4" id="KW-1185">Reference proteome</keyword>
<dbReference type="InterPro" id="IPR036779">
    <property type="entry name" value="LysM_dom_sf"/>
</dbReference>
<evidence type="ECO:0000313" key="3">
    <source>
        <dbReference type="EMBL" id="MFC5714042.1"/>
    </source>
</evidence>
<feature type="domain" description="LysM" evidence="2">
    <location>
        <begin position="24"/>
        <end position="69"/>
    </location>
</feature>
<dbReference type="Gene3D" id="3.10.350.10">
    <property type="entry name" value="LysM domain"/>
    <property type="match status" value="1"/>
</dbReference>
<dbReference type="CDD" id="cd05379">
    <property type="entry name" value="CAP_bacterial"/>
    <property type="match status" value="1"/>
</dbReference>
<reference evidence="4" key="1">
    <citation type="journal article" date="2019" name="Int. J. Syst. Evol. Microbiol.">
        <title>The Global Catalogue of Microorganisms (GCM) 10K type strain sequencing project: providing services to taxonomists for standard genome sequencing and annotation.</title>
        <authorList>
            <consortium name="The Broad Institute Genomics Platform"/>
            <consortium name="The Broad Institute Genome Sequencing Center for Infectious Disease"/>
            <person name="Wu L."/>
            <person name="Ma J."/>
        </authorList>
    </citation>
    <scope>NUCLEOTIDE SEQUENCE [LARGE SCALE GENOMIC DNA]</scope>
    <source>
        <strain evidence="4">CECT 7184</strain>
    </source>
</reference>
<organism evidence="3 4">
    <name type="scientific">Thalassorhabdus alkalitolerans</name>
    <dbReference type="NCBI Taxonomy" id="2282697"/>
    <lineage>
        <taxon>Bacteria</taxon>
        <taxon>Bacillati</taxon>
        <taxon>Bacillota</taxon>
        <taxon>Bacilli</taxon>
        <taxon>Bacillales</taxon>
        <taxon>Bacillaceae</taxon>
        <taxon>Thalassorhabdus</taxon>
    </lineage>
</organism>
<dbReference type="Pfam" id="PF00188">
    <property type="entry name" value="CAP"/>
    <property type="match status" value="1"/>
</dbReference>
<dbReference type="SUPFAM" id="SSF54106">
    <property type="entry name" value="LysM domain"/>
    <property type="match status" value="1"/>
</dbReference>
<evidence type="ECO:0000259" key="2">
    <source>
        <dbReference type="PROSITE" id="PS51782"/>
    </source>
</evidence>
<feature type="signal peptide" evidence="1">
    <location>
        <begin position="1"/>
        <end position="20"/>
    </location>
</feature>
<dbReference type="Proteomes" id="UP001596142">
    <property type="component" value="Unassembled WGS sequence"/>
</dbReference>
<dbReference type="NCBIfam" id="TIGR02909">
    <property type="entry name" value="spore_YkwD"/>
    <property type="match status" value="1"/>
</dbReference>
<dbReference type="PANTHER" id="PTHR31157:SF1">
    <property type="entry name" value="SCP DOMAIN-CONTAINING PROTEIN"/>
    <property type="match status" value="1"/>
</dbReference>
<gene>
    <name evidence="3" type="ORF">ACFPU1_14870</name>
</gene>
<dbReference type="SMART" id="SM00257">
    <property type="entry name" value="LysM"/>
    <property type="match status" value="1"/>
</dbReference>
<dbReference type="Gene3D" id="3.40.33.10">
    <property type="entry name" value="CAP"/>
    <property type="match status" value="1"/>
</dbReference>
<dbReference type="SUPFAM" id="SSF55797">
    <property type="entry name" value="PR-1-like"/>
    <property type="match status" value="1"/>
</dbReference>
<dbReference type="Pfam" id="PF01476">
    <property type="entry name" value="LysM"/>
    <property type="match status" value="1"/>
</dbReference>
<protein>
    <submittedName>
        <fullName evidence="3">CAP domain-containing protein</fullName>
    </submittedName>
</protein>
<dbReference type="RefSeq" id="WP_385942567.1">
    <property type="nucleotide sequence ID" value="NZ_JBHSOZ010000009.1"/>
</dbReference>
<name>A0ABW0YRN2_9BACI</name>
<dbReference type="PROSITE" id="PS51782">
    <property type="entry name" value="LYSM"/>
    <property type="match status" value="1"/>
</dbReference>
<dbReference type="InterPro" id="IPR018392">
    <property type="entry name" value="LysM"/>
</dbReference>
<dbReference type="EMBL" id="JBHSOZ010000009">
    <property type="protein sequence ID" value="MFC5714042.1"/>
    <property type="molecule type" value="Genomic_DNA"/>
</dbReference>
<feature type="chain" id="PRO_5045614264" evidence="1">
    <location>
        <begin position="21"/>
        <end position="215"/>
    </location>
</feature>
<dbReference type="InterPro" id="IPR014044">
    <property type="entry name" value="CAP_dom"/>
</dbReference>
<keyword evidence="1" id="KW-0732">Signal</keyword>
<evidence type="ECO:0000313" key="4">
    <source>
        <dbReference type="Proteomes" id="UP001596142"/>
    </source>
</evidence>
<dbReference type="CDD" id="cd00118">
    <property type="entry name" value="LysM"/>
    <property type="match status" value="1"/>
</dbReference>
<proteinExistence type="predicted"/>
<dbReference type="InterPro" id="IPR035940">
    <property type="entry name" value="CAP_sf"/>
</dbReference>
<dbReference type="InterPro" id="IPR014258">
    <property type="entry name" value="CAP_domain_YkwD-like"/>
</dbReference>
<comment type="caution">
    <text evidence="3">The sequence shown here is derived from an EMBL/GenBank/DDBJ whole genome shotgun (WGS) entry which is preliminary data.</text>
</comment>